<dbReference type="GeneID" id="5176418"/>
<keyword evidence="1" id="KW-1133">Transmembrane helix</keyword>
<keyword evidence="1" id="KW-0812">Transmembrane</keyword>
<reference evidence="2 3" key="1">
    <citation type="journal article" date="2006" name="J. Microbiol.">
        <title>Morphological, phylogenetic and biological characteristics of Ectropis obliqua single-nucleocapsid nucleopolyhedrovirus.</title>
        <authorList>
            <person name="Ma X.C."/>
            <person name="Xu H.J."/>
            <person name="Tang M.J."/>
            <person name="Xiao Q."/>
            <person name="Hong J."/>
            <person name="Zhang C.X."/>
        </authorList>
    </citation>
    <scope>NUCLEOTIDE SEQUENCE [LARGE SCALE GENOMIC DNA]</scope>
    <source>
        <strain evidence="2 3">A1</strain>
    </source>
</reference>
<evidence type="ECO:0000256" key="1">
    <source>
        <dbReference type="SAM" id="Phobius"/>
    </source>
</evidence>
<dbReference type="Proteomes" id="UP000214344">
    <property type="component" value="Segment"/>
</dbReference>
<protein>
    <submittedName>
        <fullName evidence="2">Uncharacterized protein</fullName>
    </submittedName>
</protein>
<dbReference type="RefSeq" id="YP_874312.1">
    <property type="nucleotide sequence ID" value="NC_008586.1"/>
</dbReference>
<reference evidence="2 3" key="2">
    <citation type="journal article" date="2007" name="Virology">
        <title>Genome sequence and organization of a nucleopolyhedrovirus that infects the tea looper caterpillar, Ectropis obliqua.</title>
        <authorList>
            <person name="Ma X.C."/>
            <person name="Shang J.Y."/>
            <person name="Yang Z.N."/>
            <person name="Bao Y.Y."/>
            <person name="Xiao Q."/>
            <person name="Zhang C.X."/>
        </authorList>
    </citation>
    <scope>NUCLEOTIDE SEQUENCE [LARGE SCALE GENOMIC DNA]</scope>
    <source>
        <strain evidence="2 3">A1</strain>
    </source>
</reference>
<evidence type="ECO:0000313" key="2">
    <source>
        <dbReference type="EMBL" id="ABI35802.1"/>
    </source>
</evidence>
<feature type="transmembrane region" description="Helical" evidence="1">
    <location>
        <begin position="846"/>
        <end position="870"/>
    </location>
</feature>
<accession>A0EZ22</accession>
<keyword evidence="3" id="KW-1185">Reference proteome</keyword>
<name>A0EZ22_9ABAC</name>
<proteinExistence type="predicted"/>
<evidence type="ECO:0000313" key="3">
    <source>
        <dbReference type="Proteomes" id="UP000214344"/>
    </source>
</evidence>
<dbReference type="OrthoDB" id="6830at10239"/>
<sequence length="905" mass="105866">MLSFQNIIIQLILILFFAKNCMSNDNVEANLVGSFTAHELNVLIDEKCVPSVFADTQCQAQNYYYDIFESVTFDFTNSVHIELYGVWLRFFNNLEYYKSHDPRRLVDAMARHSVAWTAVNTNISIDMQTKAAEVFRWTADTWTKFHIKTNYAIFEKTLVSYINFFNTLVVWCNTDTQYFLKTVLYAFADVRNSYKLHTKRIDTAALNLMKMTLEYPLTIMSETELKKQFYLLYVYKLAKMQDKLFFDGYYTAIKKNDVMANLNHFVVGPFNVSVHHNVRDAYVIDAMYNETLFVYNNVVNFFARTGAQFKYKDDAIDMFVYDNYKSYESMGQLWSIRTDNGGYTHTDRRTHKIESHVYRVQGEILPRNYGHELQHAFMFLANATRRAPKWFVEGVANRIGNRECHRSDHEAIKHNRNITIATIMKYTYASGTLLYGMGSALTAFVHETSPYILGRMMDTHNFVLNVTHKLEYDFDKFKGNKILECEKLYKSQELLLQNESSSRPIRHLSVEHMYLKTVNMINFKACPRYVMLHFDDVTFIMTPYALIKTYKNRYNVNPTIEIKQNKGRTKVSQYDYNWFLNGILKRTLNYFGDSKNYFKINNMYSYASVAVCDDPASNPADIIIQFGYKSGIWDTSLYLQNKNLSQGKSFVQSYLKRVEMCKTFINPTITDKRVPKELIRLATNVATLRSFKLSHESDKFLALDVRANTILHLLALFNHNIFLNVYNASLFKNVKNNDGDNPYALYLYAIAYQRHFGVTKLNKFCYTKTLDLDTIVTNDENKIPTLLSIETTTAAVNSDLLKSNKMLNIQNKLYINMPSYNDNDDSVSDNHSNIDFKNNFYINIKLYIIILVVVVTILILINTIITLLLLKCNEKKKKKMQQKNLYTYNKNKFYNNDDFLIKLFE</sequence>
<dbReference type="EMBL" id="DQ837165">
    <property type="protein sequence ID" value="ABI35802.1"/>
    <property type="molecule type" value="Genomic_DNA"/>
</dbReference>
<organism evidence="2 3">
    <name type="scientific">Ectropis obliqua nucleopolyhedrovirus</name>
    <dbReference type="NCBI Taxonomy" id="59376"/>
    <lineage>
        <taxon>Viruses</taxon>
        <taxon>Viruses incertae sedis</taxon>
        <taxon>Naldaviricetes</taxon>
        <taxon>Lefavirales</taxon>
        <taxon>Baculoviridae</taxon>
        <taxon>Alphabaculovirus</taxon>
        <taxon>Alphabaculovirus ecobliquae</taxon>
    </lineage>
</organism>
<keyword evidence="1" id="KW-0472">Membrane</keyword>
<dbReference type="KEGG" id="vg:5176418"/>